<evidence type="ECO:0000313" key="3">
    <source>
        <dbReference type="Proteomes" id="UP000058305"/>
    </source>
</evidence>
<sequence>MADAHTLLDDDARCPCLSGESYGACCGRLHRGAADAATAEALMRSRFSAFAVGDAAYLLRSWHSSTRPAELELDAELRWYRLDIDGTSRGGLLDAEGTVEFTAFYRDADGRGSQHENSRFVREAGRWVYLD</sequence>
<feature type="domain" description="YchJ-like middle NTF2-like" evidence="1">
    <location>
        <begin position="38"/>
        <end position="131"/>
    </location>
</feature>
<dbReference type="InterPro" id="IPR004027">
    <property type="entry name" value="SEC_C_motif"/>
</dbReference>
<gene>
    <name evidence="2" type="ORF">AWU67_10570</name>
</gene>
<dbReference type="SUPFAM" id="SSF54427">
    <property type="entry name" value="NTF2-like"/>
    <property type="match status" value="1"/>
</dbReference>
<dbReference type="InterPro" id="IPR048469">
    <property type="entry name" value="YchJ-like_M"/>
</dbReference>
<evidence type="ECO:0000313" key="2">
    <source>
        <dbReference type="EMBL" id="AMB59232.1"/>
    </source>
</evidence>
<reference evidence="3" key="2">
    <citation type="submission" date="2016-01" db="EMBL/GenBank/DDBJ databases">
        <title>First complete genome sequence of a species in the genus Microterricola, an extremophilic cold active enzyme producing strain ERGS5:02 isolated from Sikkim Himalaya.</title>
        <authorList>
            <person name="Kumar R."/>
            <person name="Singh D."/>
            <person name="Swarnkar M.K."/>
        </authorList>
    </citation>
    <scope>NUCLEOTIDE SEQUENCE [LARGE SCALE GENOMIC DNA]</scope>
    <source>
        <strain evidence="3">ERGS5:02</strain>
    </source>
</reference>
<organism evidence="2 3">
    <name type="scientific">Microterricola viridarii</name>
    <dbReference type="NCBI Taxonomy" id="412690"/>
    <lineage>
        <taxon>Bacteria</taxon>
        <taxon>Bacillati</taxon>
        <taxon>Actinomycetota</taxon>
        <taxon>Actinomycetes</taxon>
        <taxon>Micrococcales</taxon>
        <taxon>Microbacteriaceae</taxon>
        <taxon>Microterricola</taxon>
    </lineage>
</organism>
<dbReference type="Pfam" id="PF17775">
    <property type="entry name" value="YchJ_M-like"/>
    <property type="match status" value="1"/>
</dbReference>
<dbReference type="Gene3D" id="3.10.450.50">
    <property type="match status" value="1"/>
</dbReference>
<proteinExistence type="predicted"/>
<dbReference type="OrthoDB" id="21421at2"/>
<protein>
    <submittedName>
        <fullName evidence="2">Zinc-binding protein</fullName>
    </submittedName>
</protein>
<dbReference type="EMBL" id="CP014145">
    <property type="protein sequence ID" value="AMB59232.1"/>
    <property type="molecule type" value="Genomic_DNA"/>
</dbReference>
<dbReference type="Proteomes" id="UP000058305">
    <property type="component" value="Chromosome"/>
</dbReference>
<dbReference type="AlphaFoldDB" id="A0A0X8E469"/>
<dbReference type="InterPro" id="IPR032710">
    <property type="entry name" value="NTF2-like_dom_sf"/>
</dbReference>
<dbReference type="Pfam" id="PF02810">
    <property type="entry name" value="SEC-C"/>
    <property type="match status" value="1"/>
</dbReference>
<accession>A0A0X8E469</accession>
<evidence type="ECO:0000259" key="1">
    <source>
        <dbReference type="Pfam" id="PF17775"/>
    </source>
</evidence>
<reference evidence="2 3" key="1">
    <citation type="journal article" date="2016" name="J. Biotechnol.">
        <title>First complete genome sequence of a species in the genus Microterricola, an extremophilic cold active enzyme producing bacterial strain ERGS5:02 isolated from Sikkim Himalaya.</title>
        <authorList>
            <person name="Himanshu"/>
            <person name="Swarnkar M.K."/>
            <person name="Singh D."/>
            <person name="Kumar R."/>
        </authorList>
    </citation>
    <scope>NUCLEOTIDE SEQUENCE [LARGE SCALE GENOMIC DNA]</scope>
    <source>
        <strain evidence="2 3">ERGS5:02</strain>
    </source>
</reference>
<keyword evidence="3" id="KW-1185">Reference proteome</keyword>
<dbReference type="KEGG" id="mvd:AWU67_10570"/>
<name>A0A0X8E469_9MICO</name>
<dbReference type="RefSeq" id="WP_067228679.1">
    <property type="nucleotide sequence ID" value="NZ_CP014145.1"/>
</dbReference>